<dbReference type="Gene3D" id="2.40.128.590">
    <property type="entry name" value="CpcT/CpeT domain"/>
    <property type="match status" value="1"/>
</dbReference>
<keyword evidence="2 3" id="KW-0456">Lyase</keyword>
<gene>
    <name evidence="3" type="primary">cpcT</name>
    <name evidence="4" type="ORF">IQ249_21450</name>
</gene>
<evidence type="ECO:0000256" key="1">
    <source>
        <dbReference type="ARBA" id="ARBA00008206"/>
    </source>
</evidence>
<comment type="function">
    <text evidence="3">Covalently attaches a chromophore to Cys residue(s) of phycobiliproteins.</text>
</comment>
<dbReference type="InterPro" id="IPR038672">
    <property type="entry name" value="CpcT/CpeT_sf"/>
</dbReference>
<comment type="caution">
    <text evidence="4">The sequence shown here is derived from an EMBL/GenBank/DDBJ whole genome shotgun (WGS) entry which is preliminary data.</text>
</comment>
<sequence length="200" mass="23033">MTHATDIHTLARWMAADFSNQAQAIENPPFFAHIRVCMRPLPFEVLNGVSVFLEQAYDFMLNAPYRLRVLKFVVVEDRIELENYKVTDQEQFYGASRNLERLKSLTSEHLEKLPGCDMFVDWTGESFKGVVKPGKACIVERKGNITYLDNRFEVDEDKLISHDIGRDLETDEQLWGSIAGPFHFVRRTTFANEVRSPSEG</sequence>
<keyword evidence="5" id="KW-1185">Reference proteome</keyword>
<name>A0A8J7DZZ5_9CYAN</name>
<dbReference type="EC" id="4.-.-.-" evidence="3"/>
<dbReference type="EMBL" id="JADEWZ010000047">
    <property type="protein sequence ID" value="MBE9118460.1"/>
    <property type="molecule type" value="Genomic_DNA"/>
</dbReference>
<dbReference type="RefSeq" id="WP_194031544.1">
    <property type="nucleotide sequence ID" value="NZ_JADEWZ010000047.1"/>
</dbReference>
<dbReference type="Pfam" id="PF06206">
    <property type="entry name" value="CpeT"/>
    <property type="match status" value="1"/>
</dbReference>
<proteinExistence type="inferred from homology"/>
<dbReference type="CDD" id="cd16338">
    <property type="entry name" value="CpcT"/>
    <property type="match status" value="1"/>
</dbReference>
<dbReference type="HAMAP" id="MF_01460">
    <property type="entry name" value="Chrphore_lyase_CpxT"/>
    <property type="match status" value="1"/>
</dbReference>
<protein>
    <recommendedName>
        <fullName evidence="3">Chromophore lyase CpcT/CpeT</fullName>
        <ecNumber evidence="3">4.-.-.-</ecNumber>
    </recommendedName>
</protein>
<dbReference type="GO" id="GO:0016829">
    <property type="term" value="F:lyase activity"/>
    <property type="evidence" value="ECO:0007669"/>
    <property type="project" value="UniProtKB-KW"/>
</dbReference>
<evidence type="ECO:0000313" key="4">
    <source>
        <dbReference type="EMBL" id="MBE9118460.1"/>
    </source>
</evidence>
<dbReference type="PANTHER" id="PTHR35137">
    <property type="entry name" value="CHROMOPHORE LYASE CRL, CHLOROPLASTIC"/>
    <property type="match status" value="1"/>
</dbReference>
<comment type="similarity">
    <text evidence="1 3">Belongs to the CpcT/CpeT biliprotein lyase family.</text>
</comment>
<evidence type="ECO:0000313" key="5">
    <source>
        <dbReference type="Proteomes" id="UP000654482"/>
    </source>
</evidence>
<reference evidence="4" key="1">
    <citation type="submission" date="2020-10" db="EMBL/GenBank/DDBJ databases">
        <authorList>
            <person name="Castelo-Branco R."/>
            <person name="Eusebio N."/>
            <person name="Adriana R."/>
            <person name="Vieira A."/>
            <person name="Brugerolle De Fraissinette N."/>
            <person name="Rezende De Castro R."/>
            <person name="Schneider M.P."/>
            <person name="Vasconcelos V."/>
            <person name="Leao P.N."/>
        </authorList>
    </citation>
    <scope>NUCLEOTIDE SEQUENCE</scope>
    <source>
        <strain evidence="4">LEGE 07157</strain>
    </source>
</reference>
<dbReference type="GO" id="GO:0017006">
    <property type="term" value="P:protein-tetrapyrrole linkage"/>
    <property type="evidence" value="ECO:0007669"/>
    <property type="project" value="UniProtKB-UniRule"/>
</dbReference>
<dbReference type="AlphaFoldDB" id="A0A8J7DZZ5"/>
<organism evidence="4 5">
    <name type="scientific">Lusitaniella coriacea LEGE 07157</name>
    <dbReference type="NCBI Taxonomy" id="945747"/>
    <lineage>
        <taxon>Bacteria</taxon>
        <taxon>Bacillati</taxon>
        <taxon>Cyanobacteriota</taxon>
        <taxon>Cyanophyceae</taxon>
        <taxon>Spirulinales</taxon>
        <taxon>Lusitaniellaceae</taxon>
        <taxon>Lusitaniella</taxon>
    </lineage>
</organism>
<accession>A0A8J7DZZ5</accession>
<dbReference type="Proteomes" id="UP000654482">
    <property type="component" value="Unassembled WGS sequence"/>
</dbReference>
<evidence type="ECO:0000256" key="2">
    <source>
        <dbReference type="ARBA" id="ARBA00023239"/>
    </source>
</evidence>
<dbReference type="PANTHER" id="PTHR35137:SF1">
    <property type="entry name" value="CHROMOPHORE LYASE CRL, CHLOROPLASTIC"/>
    <property type="match status" value="1"/>
</dbReference>
<evidence type="ECO:0000256" key="3">
    <source>
        <dbReference type="HAMAP-Rule" id="MF_01460"/>
    </source>
</evidence>
<dbReference type="InterPro" id="IPR010404">
    <property type="entry name" value="CpcT/CpeT"/>
</dbReference>